<protein>
    <recommendedName>
        <fullName evidence="3">Metal-binding protein</fullName>
    </recommendedName>
</protein>
<evidence type="ECO:0000313" key="1">
    <source>
        <dbReference type="EMBL" id="PRR77090.1"/>
    </source>
</evidence>
<comment type="caution">
    <text evidence="1">The sequence shown here is derived from an EMBL/GenBank/DDBJ whole genome shotgun (WGS) entry which is preliminary data.</text>
</comment>
<evidence type="ECO:0000313" key="2">
    <source>
        <dbReference type="Proteomes" id="UP000239706"/>
    </source>
</evidence>
<proteinExistence type="predicted"/>
<dbReference type="InterPro" id="IPR019271">
    <property type="entry name" value="DUF2284_metal-binding"/>
</dbReference>
<evidence type="ECO:0008006" key="3">
    <source>
        <dbReference type="Google" id="ProtNLM"/>
    </source>
</evidence>
<organism evidence="1 2">
    <name type="scientific">Clostridium liquoris</name>
    <dbReference type="NCBI Taxonomy" id="1289519"/>
    <lineage>
        <taxon>Bacteria</taxon>
        <taxon>Bacillati</taxon>
        <taxon>Bacillota</taxon>
        <taxon>Clostridia</taxon>
        <taxon>Eubacteriales</taxon>
        <taxon>Clostridiaceae</taxon>
        <taxon>Clostridium</taxon>
    </lineage>
</organism>
<dbReference type="Proteomes" id="UP000239706">
    <property type="component" value="Unassembled WGS sequence"/>
</dbReference>
<accession>A0A2T0B0L3</accession>
<gene>
    <name evidence="1" type="ORF">CLLI_26080</name>
</gene>
<dbReference type="EMBL" id="PVXO01000069">
    <property type="protein sequence ID" value="PRR77090.1"/>
    <property type="molecule type" value="Genomic_DNA"/>
</dbReference>
<dbReference type="Pfam" id="PF10050">
    <property type="entry name" value="DUF2284"/>
    <property type="match status" value="1"/>
</dbReference>
<dbReference type="AlphaFoldDB" id="A0A2T0B0L3"/>
<sequence>MDSVNYENIIEDILNEGAAYAKYFKPKNLVFSNKFRKYCEDNLCGHYGSNWMCPPAIGSIEELKRKIMKFENGIVFQTLNKIDGISDKEGLAKARDLHNDFLRNITKFIKEKYVDMDTFPMGAGQCEICNKCAYLHGEKCIHPEIAVPSAEACGIDLGELLKSCGLKFSYSEDSIAYISLLLFKNKTRG</sequence>
<name>A0A2T0B0L3_9CLOT</name>
<dbReference type="PIRSF" id="PIRSF018748">
    <property type="entry name" value="UCP018748"/>
    <property type="match status" value="1"/>
</dbReference>
<dbReference type="RefSeq" id="WP_106064638.1">
    <property type="nucleotide sequence ID" value="NZ_PVXO01000069.1"/>
</dbReference>
<keyword evidence="2" id="KW-1185">Reference proteome</keyword>
<reference evidence="1 2" key="1">
    <citation type="submission" date="2018-03" db="EMBL/GenBank/DDBJ databases">
        <title>Genome sequence of Clostridium liquoris DSM 100320.</title>
        <authorList>
            <person name="Poehlein A."/>
            <person name="Daniel R."/>
        </authorList>
    </citation>
    <scope>NUCLEOTIDE SEQUENCE [LARGE SCALE GENOMIC DNA]</scope>
    <source>
        <strain evidence="1 2">DSM 100320</strain>
    </source>
</reference>
<dbReference type="OrthoDB" id="5420534at2"/>